<proteinExistence type="predicted"/>
<dbReference type="EMBL" id="CAMAPE010000053">
    <property type="protein sequence ID" value="CAH9110083.1"/>
    <property type="molecule type" value="Genomic_DNA"/>
</dbReference>
<feature type="domain" description="Expansin-like CBD" evidence="1">
    <location>
        <begin position="1"/>
        <end position="53"/>
    </location>
</feature>
<dbReference type="InterPro" id="IPR007117">
    <property type="entry name" value="Expansin_CBD"/>
</dbReference>
<evidence type="ECO:0000259" key="1">
    <source>
        <dbReference type="PROSITE" id="PS50843"/>
    </source>
</evidence>
<gene>
    <name evidence="2" type="ORF">CEURO_LOCUS18707</name>
    <name evidence="3" type="ORF">CEURO_LOCUS18708</name>
</gene>
<dbReference type="PROSITE" id="PS50843">
    <property type="entry name" value="EXPANSIN_CBD"/>
    <property type="match status" value="1"/>
</dbReference>
<sequence length="59" mass="6251">MVQSWGVVFKADVPAPGLSKEPISIILTDDAGRTLTATDVIPATWKPDGIYTSSVTSFV</sequence>
<protein>
    <recommendedName>
        <fullName evidence="1">Expansin-like CBD domain-containing protein</fullName>
    </recommendedName>
</protein>
<dbReference type="Proteomes" id="UP001152484">
    <property type="component" value="Unassembled WGS sequence"/>
</dbReference>
<accession>A0A9P0ZQ11</accession>
<dbReference type="SUPFAM" id="SSF49590">
    <property type="entry name" value="PHL pollen allergen"/>
    <property type="match status" value="1"/>
</dbReference>
<name>A0A9P0ZQ11_CUSEU</name>
<dbReference type="InterPro" id="IPR036749">
    <property type="entry name" value="Expansin_CBD_sf"/>
</dbReference>
<organism evidence="3 4">
    <name type="scientific">Cuscuta europaea</name>
    <name type="common">European dodder</name>
    <dbReference type="NCBI Taxonomy" id="41803"/>
    <lineage>
        <taxon>Eukaryota</taxon>
        <taxon>Viridiplantae</taxon>
        <taxon>Streptophyta</taxon>
        <taxon>Embryophyta</taxon>
        <taxon>Tracheophyta</taxon>
        <taxon>Spermatophyta</taxon>
        <taxon>Magnoliopsida</taxon>
        <taxon>eudicotyledons</taxon>
        <taxon>Gunneridae</taxon>
        <taxon>Pentapetalae</taxon>
        <taxon>asterids</taxon>
        <taxon>lamiids</taxon>
        <taxon>Solanales</taxon>
        <taxon>Convolvulaceae</taxon>
        <taxon>Cuscuteae</taxon>
        <taxon>Cuscuta</taxon>
        <taxon>Cuscuta subgen. Cuscuta</taxon>
    </lineage>
</organism>
<dbReference type="Gene3D" id="2.60.40.760">
    <property type="entry name" value="Expansin, cellulose-binding-like domain"/>
    <property type="match status" value="1"/>
</dbReference>
<keyword evidence="4" id="KW-1185">Reference proteome</keyword>
<reference evidence="3" key="1">
    <citation type="submission" date="2022-07" db="EMBL/GenBank/DDBJ databases">
        <authorList>
            <person name="Macas J."/>
            <person name="Novak P."/>
            <person name="Neumann P."/>
        </authorList>
    </citation>
    <scope>NUCLEOTIDE SEQUENCE</scope>
</reference>
<evidence type="ECO:0000313" key="3">
    <source>
        <dbReference type="EMBL" id="CAH9110083.1"/>
    </source>
</evidence>
<dbReference type="AlphaFoldDB" id="A0A9P0ZQ11"/>
<dbReference type="OrthoDB" id="406505at2759"/>
<comment type="caution">
    <text evidence="3">The sequence shown here is derived from an EMBL/GenBank/DDBJ whole genome shotgun (WGS) entry which is preliminary data.</text>
</comment>
<evidence type="ECO:0000313" key="2">
    <source>
        <dbReference type="EMBL" id="CAH9110082.1"/>
    </source>
</evidence>
<dbReference type="EMBL" id="CAMAPE010000053">
    <property type="protein sequence ID" value="CAH9110082.1"/>
    <property type="molecule type" value="Genomic_DNA"/>
</dbReference>
<evidence type="ECO:0000313" key="4">
    <source>
        <dbReference type="Proteomes" id="UP001152484"/>
    </source>
</evidence>